<name>A0ABY9WD09_9BACI</name>
<accession>A0ABY9WD09</accession>
<keyword evidence="4 5" id="KW-0472">Membrane</keyword>
<organism evidence="6 7">
    <name type="scientific">Aeribacillus composti</name>
    <dbReference type="NCBI Taxonomy" id="1868734"/>
    <lineage>
        <taxon>Bacteria</taxon>
        <taxon>Bacillati</taxon>
        <taxon>Bacillota</taxon>
        <taxon>Bacilli</taxon>
        <taxon>Bacillales</taxon>
        <taxon>Bacillaceae</taxon>
        <taxon>Aeribacillus</taxon>
    </lineage>
</organism>
<evidence type="ECO:0000313" key="7">
    <source>
        <dbReference type="Proteomes" id="UP001303701"/>
    </source>
</evidence>
<feature type="transmembrane region" description="Helical" evidence="5">
    <location>
        <begin position="12"/>
        <end position="30"/>
    </location>
</feature>
<dbReference type="InterPro" id="IPR006479">
    <property type="entry name" value="Holin"/>
</dbReference>
<keyword evidence="2 5" id="KW-0812">Transmembrane</keyword>
<evidence type="ECO:0000256" key="2">
    <source>
        <dbReference type="ARBA" id="ARBA00022692"/>
    </source>
</evidence>
<evidence type="ECO:0000313" key="6">
    <source>
        <dbReference type="EMBL" id="WNF33853.1"/>
    </source>
</evidence>
<dbReference type="GeneID" id="301125103"/>
<reference evidence="6 7" key="1">
    <citation type="submission" date="2023-09" db="EMBL/GenBank/DDBJ databases">
        <title>Different Types of Thermotolerant Ring-Cleaving Dioxygenases derived from Aeribacillus composti HB-1 applied for multiple aromatic hydrocarbons removal.</title>
        <authorList>
            <person name="Cao L."/>
            <person name="Li M."/>
            <person name="Ma T."/>
        </authorList>
    </citation>
    <scope>NUCLEOTIDE SEQUENCE [LARGE SCALE GENOMIC DNA]</scope>
    <source>
        <strain evidence="6 7">HB-1</strain>
    </source>
</reference>
<evidence type="ECO:0000256" key="1">
    <source>
        <dbReference type="ARBA" id="ARBA00004370"/>
    </source>
</evidence>
<proteinExistence type="predicted"/>
<dbReference type="Proteomes" id="UP001303701">
    <property type="component" value="Chromosome"/>
</dbReference>
<evidence type="ECO:0000256" key="4">
    <source>
        <dbReference type="ARBA" id="ARBA00023136"/>
    </source>
</evidence>
<comment type="subcellular location">
    <subcellularLocation>
        <location evidence="1">Membrane</location>
    </subcellularLocation>
</comment>
<keyword evidence="3 5" id="KW-1133">Transmembrane helix</keyword>
<sequence>MNWKGVTKSTWIRIITLFLVLINQVSISFFHFQLLPFTDEEIYEGVSVVLTVIVSMWTAWKNNSLTKKAQQADHYLESFK</sequence>
<keyword evidence="7" id="KW-1185">Reference proteome</keyword>
<protein>
    <submittedName>
        <fullName evidence="6">Phage holin</fullName>
    </submittedName>
</protein>
<feature type="transmembrane region" description="Helical" evidence="5">
    <location>
        <begin position="42"/>
        <end position="60"/>
    </location>
</feature>
<gene>
    <name evidence="6" type="ORF">RI196_03965</name>
</gene>
<evidence type="ECO:0000256" key="5">
    <source>
        <dbReference type="SAM" id="Phobius"/>
    </source>
</evidence>
<dbReference type="Pfam" id="PF04688">
    <property type="entry name" value="Holin_SPP1"/>
    <property type="match status" value="1"/>
</dbReference>
<evidence type="ECO:0000256" key="3">
    <source>
        <dbReference type="ARBA" id="ARBA00022989"/>
    </source>
</evidence>
<dbReference type="EMBL" id="CP134501">
    <property type="protein sequence ID" value="WNF33853.1"/>
    <property type="molecule type" value="Genomic_DNA"/>
</dbReference>
<dbReference type="NCBIfam" id="TIGR01592">
    <property type="entry name" value="holin_SPP1"/>
    <property type="match status" value="1"/>
</dbReference>
<dbReference type="RefSeq" id="WP_311066958.1">
    <property type="nucleotide sequence ID" value="NZ_CP134501.1"/>
</dbReference>